<dbReference type="VEuPathDB" id="FungiDB:GGTG_10210"/>
<keyword evidence="6" id="KW-1185">Reference proteome</keyword>
<dbReference type="HOGENOM" id="CLU_031471_1_0_1"/>
<feature type="domain" description="DOMON" evidence="3">
    <location>
        <begin position="62"/>
        <end position="156"/>
    </location>
</feature>
<dbReference type="eggNOG" id="ENOG502S50Z">
    <property type="taxonomic scope" value="Eukaryota"/>
</dbReference>
<organism evidence="4">
    <name type="scientific">Gaeumannomyces tritici (strain R3-111a-1)</name>
    <name type="common">Wheat and barley take-all root rot fungus</name>
    <name type="synonym">Gaeumannomyces graminis var. tritici</name>
    <dbReference type="NCBI Taxonomy" id="644352"/>
    <lineage>
        <taxon>Eukaryota</taxon>
        <taxon>Fungi</taxon>
        <taxon>Dikarya</taxon>
        <taxon>Ascomycota</taxon>
        <taxon>Pezizomycotina</taxon>
        <taxon>Sordariomycetes</taxon>
        <taxon>Sordariomycetidae</taxon>
        <taxon>Magnaporthales</taxon>
        <taxon>Magnaporthaceae</taxon>
        <taxon>Gaeumannomyces</taxon>
    </lineage>
</organism>
<evidence type="ECO:0000256" key="2">
    <source>
        <dbReference type="SAM" id="Phobius"/>
    </source>
</evidence>
<dbReference type="GeneID" id="20350668"/>
<evidence type="ECO:0000313" key="5">
    <source>
        <dbReference type="EnsemblFungi" id="EJT73368"/>
    </source>
</evidence>
<dbReference type="Pfam" id="PF10348">
    <property type="entry name" value="DUF2427"/>
    <property type="match status" value="1"/>
</dbReference>
<evidence type="ECO:0000313" key="4">
    <source>
        <dbReference type="EMBL" id="EJT73368.1"/>
    </source>
</evidence>
<feature type="compositionally biased region" description="Gly residues" evidence="1">
    <location>
        <begin position="209"/>
        <end position="218"/>
    </location>
</feature>
<keyword evidence="2" id="KW-0472">Membrane</keyword>
<reference evidence="6" key="1">
    <citation type="submission" date="2010-07" db="EMBL/GenBank/DDBJ databases">
        <title>The genome sequence of Gaeumannomyces graminis var. tritici strain R3-111a-1.</title>
        <authorList>
            <consortium name="The Broad Institute Genome Sequencing Platform"/>
            <person name="Ma L.-J."/>
            <person name="Dead R."/>
            <person name="Young S."/>
            <person name="Zeng Q."/>
            <person name="Koehrsen M."/>
            <person name="Alvarado L."/>
            <person name="Berlin A."/>
            <person name="Chapman S.B."/>
            <person name="Chen Z."/>
            <person name="Freedman E."/>
            <person name="Gellesch M."/>
            <person name="Goldberg J."/>
            <person name="Griggs A."/>
            <person name="Gujja S."/>
            <person name="Heilman E.R."/>
            <person name="Heiman D."/>
            <person name="Hepburn T."/>
            <person name="Howarth C."/>
            <person name="Jen D."/>
            <person name="Larson L."/>
            <person name="Mehta T."/>
            <person name="Neiman D."/>
            <person name="Pearson M."/>
            <person name="Roberts A."/>
            <person name="Saif S."/>
            <person name="Shea T."/>
            <person name="Shenoy N."/>
            <person name="Sisk P."/>
            <person name="Stolte C."/>
            <person name="Sykes S."/>
            <person name="Walk T."/>
            <person name="White J."/>
            <person name="Yandava C."/>
            <person name="Haas B."/>
            <person name="Nusbaum C."/>
            <person name="Birren B."/>
        </authorList>
    </citation>
    <scope>NUCLEOTIDE SEQUENCE [LARGE SCALE GENOMIC DNA]</scope>
    <source>
        <strain evidence="6">R3-111a-1</strain>
    </source>
</reference>
<proteinExistence type="predicted"/>
<dbReference type="InterPro" id="IPR005018">
    <property type="entry name" value="DOMON_domain"/>
</dbReference>
<feature type="region of interest" description="Disordered" evidence="1">
    <location>
        <begin position="192"/>
        <end position="218"/>
    </location>
</feature>
<dbReference type="PANTHER" id="PTHR47797:SF4">
    <property type="entry name" value="DOMON DOMAIN-CONTAINING PROTEIN"/>
    <property type="match status" value="1"/>
</dbReference>
<feature type="transmembrane region" description="Helical" evidence="2">
    <location>
        <begin position="294"/>
        <end position="314"/>
    </location>
</feature>
<dbReference type="SMART" id="SM00664">
    <property type="entry name" value="DoH"/>
    <property type="match status" value="1"/>
</dbReference>
<reference evidence="4" key="2">
    <citation type="submission" date="2010-07" db="EMBL/GenBank/DDBJ databases">
        <authorList>
            <consortium name="The Broad Institute Genome Sequencing Platform"/>
            <consortium name="Broad Institute Genome Sequencing Center for Infectious Disease"/>
            <person name="Ma L.-J."/>
            <person name="Dead R."/>
            <person name="Young S."/>
            <person name="Zeng Q."/>
            <person name="Koehrsen M."/>
            <person name="Alvarado L."/>
            <person name="Berlin A."/>
            <person name="Chapman S.B."/>
            <person name="Chen Z."/>
            <person name="Freedman E."/>
            <person name="Gellesch M."/>
            <person name="Goldberg J."/>
            <person name="Griggs A."/>
            <person name="Gujja S."/>
            <person name="Heilman E.R."/>
            <person name="Heiman D."/>
            <person name="Hepburn T."/>
            <person name="Howarth C."/>
            <person name="Jen D."/>
            <person name="Larson L."/>
            <person name="Mehta T."/>
            <person name="Neiman D."/>
            <person name="Pearson M."/>
            <person name="Roberts A."/>
            <person name="Saif S."/>
            <person name="Shea T."/>
            <person name="Shenoy N."/>
            <person name="Sisk P."/>
            <person name="Stolte C."/>
            <person name="Sykes S."/>
            <person name="Walk T."/>
            <person name="White J."/>
            <person name="Yandava C."/>
            <person name="Haas B."/>
            <person name="Nusbaum C."/>
            <person name="Birren B."/>
        </authorList>
    </citation>
    <scope>NUCLEOTIDE SEQUENCE</scope>
    <source>
        <strain evidence="4">R3-111a-1</strain>
    </source>
</reference>
<gene>
    <name evidence="5" type="primary">20350668</name>
    <name evidence="4" type="ORF">GGTG_10210</name>
</gene>
<dbReference type="CDD" id="cd08760">
    <property type="entry name" value="Cyt_b561_FRRS1_like"/>
    <property type="match status" value="1"/>
</dbReference>
<sequence>MQLKDSIATAVALMSTMASASINLCPPNGKGVCYSVGVPRSSASSGSGTIYMQIKAPASFSWVALGTGSGMASSNIFLVYQDGRGNITVSPRRGTRYTQPQLDTSSTAARLQLLAGSGVSSDGSMTANIACSNCQSWNGGSMGLADTQTSWIGAWAEGSSLATTNQNAGIRRHDDTSVFALDLSKAAIPSDSNPFLTGGSGSGNDNTGGSSGGSSGGVSFGSTGPSSLVLAHGAIMAILFVILYPLASMVMPLFGKWKVHGGAQVFNFILMWVGFALGITVAKDRSMLFNNAHTTLGVIVVCLLILQPFLGYAHHMHYVKHQRRGLVSYVHIIWGQSLIVLGIVNGGLGLRLTGVPGNFIIAYVVVAAVIFVLYAAVKVFTMFRAKRRSQSGDKIGPSPPTSADRRRPYP</sequence>
<feature type="transmembrane region" description="Helical" evidence="2">
    <location>
        <begin position="265"/>
        <end position="282"/>
    </location>
</feature>
<dbReference type="STRING" id="644352.J3P9N2"/>
<evidence type="ECO:0000256" key="1">
    <source>
        <dbReference type="SAM" id="MobiDB-lite"/>
    </source>
</evidence>
<dbReference type="RefSeq" id="XP_009226342.1">
    <property type="nucleotide sequence ID" value="XM_009228078.1"/>
</dbReference>
<dbReference type="OrthoDB" id="19261at2759"/>
<reference evidence="4" key="3">
    <citation type="submission" date="2010-09" db="EMBL/GenBank/DDBJ databases">
        <title>Annotation of Gaeumannomyces graminis var. tritici R3-111a-1.</title>
        <authorList>
            <consortium name="The Broad Institute Genome Sequencing Platform"/>
            <person name="Ma L.-J."/>
            <person name="Dead R."/>
            <person name="Young S.K."/>
            <person name="Zeng Q."/>
            <person name="Gargeya S."/>
            <person name="Fitzgerald M."/>
            <person name="Haas B."/>
            <person name="Abouelleil A."/>
            <person name="Alvarado L."/>
            <person name="Arachchi H.M."/>
            <person name="Berlin A."/>
            <person name="Brown A."/>
            <person name="Chapman S.B."/>
            <person name="Chen Z."/>
            <person name="Dunbar C."/>
            <person name="Freedman E."/>
            <person name="Gearin G."/>
            <person name="Gellesch M."/>
            <person name="Goldberg J."/>
            <person name="Griggs A."/>
            <person name="Gujja S."/>
            <person name="Heiman D."/>
            <person name="Howarth C."/>
            <person name="Larson L."/>
            <person name="Lui A."/>
            <person name="MacDonald P.J.P."/>
            <person name="Mehta T."/>
            <person name="Montmayeur A."/>
            <person name="Murphy C."/>
            <person name="Neiman D."/>
            <person name="Pearson M."/>
            <person name="Priest M."/>
            <person name="Roberts A."/>
            <person name="Saif S."/>
            <person name="Shea T."/>
            <person name="Shenoy N."/>
            <person name="Sisk P."/>
            <person name="Stolte C."/>
            <person name="Sykes S."/>
            <person name="Yandava C."/>
            <person name="Wortman J."/>
            <person name="Nusbaum C."/>
            <person name="Birren B."/>
        </authorList>
    </citation>
    <scope>NUCLEOTIDE SEQUENCE</scope>
    <source>
        <strain evidence="4">R3-111a-1</strain>
    </source>
</reference>
<dbReference type="InterPro" id="IPR018825">
    <property type="entry name" value="DUF2427"/>
</dbReference>
<dbReference type="InterPro" id="IPR015920">
    <property type="entry name" value="Cellobiose_DH-like_cyt"/>
</dbReference>
<feature type="transmembrane region" description="Helical" evidence="2">
    <location>
        <begin position="326"/>
        <end position="348"/>
    </location>
</feature>
<dbReference type="RefSeq" id="XP_009226343.1">
    <property type="nucleotide sequence ID" value="XM_009228079.1"/>
</dbReference>
<reference evidence="5" key="5">
    <citation type="submission" date="2018-04" db="UniProtKB">
        <authorList>
            <consortium name="EnsemblFungi"/>
        </authorList>
    </citation>
    <scope>IDENTIFICATION</scope>
    <source>
        <strain evidence="5">R3-111a-1</strain>
    </source>
</reference>
<name>J3P9N2_GAET3</name>
<dbReference type="AlphaFoldDB" id="J3P9N2"/>
<evidence type="ECO:0000259" key="3">
    <source>
        <dbReference type="SMART" id="SM00664"/>
    </source>
</evidence>
<dbReference type="CDD" id="cd09630">
    <property type="entry name" value="CDH_like_cytochrome"/>
    <property type="match status" value="1"/>
</dbReference>
<feature type="region of interest" description="Disordered" evidence="1">
    <location>
        <begin position="389"/>
        <end position="410"/>
    </location>
</feature>
<feature type="transmembrane region" description="Helical" evidence="2">
    <location>
        <begin position="229"/>
        <end position="253"/>
    </location>
</feature>
<accession>J3P9N2</accession>
<dbReference type="Gene3D" id="1.20.120.1770">
    <property type="match status" value="1"/>
</dbReference>
<reference evidence="5" key="4">
    <citation type="journal article" date="2015" name="G3 (Bethesda)">
        <title>Genome sequences of three phytopathogenic species of the Magnaporthaceae family of fungi.</title>
        <authorList>
            <person name="Okagaki L.H."/>
            <person name="Nunes C.C."/>
            <person name="Sailsbery J."/>
            <person name="Clay B."/>
            <person name="Brown D."/>
            <person name="John T."/>
            <person name="Oh Y."/>
            <person name="Young N."/>
            <person name="Fitzgerald M."/>
            <person name="Haas B.J."/>
            <person name="Zeng Q."/>
            <person name="Young S."/>
            <person name="Adiconis X."/>
            <person name="Fan L."/>
            <person name="Levin J.Z."/>
            <person name="Mitchell T.K."/>
            <person name="Okubara P.A."/>
            <person name="Farman M.L."/>
            <person name="Kohn L.M."/>
            <person name="Birren B."/>
            <person name="Ma L.-J."/>
            <person name="Dean R.A."/>
        </authorList>
    </citation>
    <scope>NUCLEOTIDE SEQUENCE</scope>
    <source>
        <strain evidence="5">R3-111a-1</strain>
    </source>
</reference>
<feature type="transmembrane region" description="Helical" evidence="2">
    <location>
        <begin position="360"/>
        <end position="380"/>
    </location>
</feature>
<keyword evidence="2" id="KW-1133">Transmembrane helix</keyword>
<dbReference type="SUPFAM" id="SSF49344">
    <property type="entry name" value="CBD9-like"/>
    <property type="match status" value="1"/>
</dbReference>
<keyword evidence="2" id="KW-0812">Transmembrane</keyword>
<dbReference type="EMBL" id="GL385399">
    <property type="protein sequence ID" value="EJT73369.1"/>
    <property type="molecule type" value="Genomic_DNA"/>
</dbReference>
<dbReference type="EMBL" id="GL385399">
    <property type="protein sequence ID" value="EJT73368.1"/>
    <property type="molecule type" value="Genomic_DNA"/>
</dbReference>
<dbReference type="Pfam" id="PF16010">
    <property type="entry name" value="CDH-cyt"/>
    <property type="match status" value="1"/>
</dbReference>
<dbReference type="EnsemblFungi" id="EJT73368">
    <property type="protein sequence ID" value="EJT73368"/>
    <property type="gene ID" value="GGTG_10210"/>
</dbReference>
<dbReference type="EnsemblFungi" id="EJT73369">
    <property type="protein sequence ID" value="EJT73369"/>
    <property type="gene ID" value="GGTG_10210"/>
</dbReference>
<dbReference type="PANTHER" id="PTHR47797">
    <property type="entry name" value="DEHYDROGENASE, PUTATIVE (AFU_ORTHOLOGUE AFUA_8G05805)-RELATED"/>
    <property type="match status" value="1"/>
</dbReference>
<dbReference type="Gene3D" id="2.60.40.1210">
    <property type="entry name" value="Cellobiose dehydrogenase, cytochrome domain"/>
    <property type="match status" value="1"/>
</dbReference>
<protein>
    <recommendedName>
        <fullName evidence="3">DOMON domain-containing protein</fullName>
    </recommendedName>
</protein>
<evidence type="ECO:0000313" key="6">
    <source>
        <dbReference type="Proteomes" id="UP000006039"/>
    </source>
</evidence>
<dbReference type="Proteomes" id="UP000006039">
    <property type="component" value="Unassembled WGS sequence"/>
</dbReference>